<name>A0ABV7TJL9_9RHOB</name>
<organism evidence="1 2">
    <name type="scientific">Lutimaribacter marinistellae</name>
    <dbReference type="NCBI Taxonomy" id="1820329"/>
    <lineage>
        <taxon>Bacteria</taxon>
        <taxon>Pseudomonadati</taxon>
        <taxon>Pseudomonadota</taxon>
        <taxon>Alphaproteobacteria</taxon>
        <taxon>Rhodobacterales</taxon>
        <taxon>Roseobacteraceae</taxon>
        <taxon>Lutimaribacter</taxon>
    </lineage>
</organism>
<dbReference type="RefSeq" id="WP_386735197.1">
    <property type="nucleotide sequence ID" value="NZ_JBHRXI010000010.1"/>
</dbReference>
<evidence type="ECO:0000313" key="1">
    <source>
        <dbReference type="EMBL" id="MFC3614005.1"/>
    </source>
</evidence>
<dbReference type="EMBL" id="JBHRXI010000010">
    <property type="protein sequence ID" value="MFC3614005.1"/>
    <property type="molecule type" value="Genomic_DNA"/>
</dbReference>
<evidence type="ECO:0000313" key="2">
    <source>
        <dbReference type="Proteomes" id="UP001595629"/>
    </source>
</evidence>
<dbReference type="InterPro" id="IPR009531">
    <property type="entry name" value="DUF1150"/>
</dbReference>
<accession>A0ABV7TJL9</accession>
<dbReference type="Proteomes" id="UP001595629">
    <property type="component" value="Unassembled WGS sequence"/>
</dbReference>
<comment type="caution">
    <text evidence="1">The sequence shown here is derived from an EMBL/GenBank/DDBJ whole genome shotgun (WGS) entry which is preliminary data.</text>
</comment>
<reference evidence="2" key="1">
    <citation type="journal article" date="2019" name="Int. J. Syst. Evol. Microbiol.">
        <title>The Global Catalogue of Microorganisms (GCM) 10K type strain sequencing project: providing services to taxonomists for standard genome sequencing and annotation.</title>
        <authorList>
            <consortium name="The Broad Institute Genomics Platform"/>
            <consortium name="The Broad Institute Genome Sequencing Center for Infectious Disease"/>
            <person name="Wu L."/>
            <person name="Ma J."/>
        </authorList>
    </citation>
    <scope>NUCLEOTIDE SEQUENCE [LARGE SCALE GENOMIC DNA]</scope>
    <source>
        <strain evidence="2">KCTC 42911</strain>
    </source>
</reference>
<keyword evidence="2" id="KW-1185">Reference proteome</keyword>
<proteinExistence type="predicted"/>
<sequence>MHTPYEFKEDGSRIVYVKTVDVADLPDEVRTQAGDLDHLYAVHNADGEQLALVADRRLAFVLARQHDLSPVAVH</sequence>
<gene>
    <name evidence="1" type="ORF">ACFORG_09570</name>
</gene>
<protein>
    <submittedName>
        <fullName evidence="1">DUF1150 family protein</fullName>
    </submittedName>
</protein>
<dbReference type="Pfam" id="PF06620">
    <property type="entry name" value="DUF1150"/>
    <property type="match status" value="1"/>
</dbReference>